<evidence type="ECO:0000256" key="2">
    <source>
        <dbReference type="ARBA" id="ARBA00009984"/>
    </source>
</evidence>
<keyword evidence="4" id="KW-1003">Cell membrane</keyword>
<keyword evidence="9 10" id="KW-0472">Membrane</keyword>
<dbReference type="NCBIfam" id="TIGR02532">
    <property type="entry name" value="IV_pilin_GFxxxE"/>
    <property type="match status" value="1"/>
</dbReference>
<dbReference type="InterPro" id="IPR000983">
    <property type="entry name" value="Bac_GSPG_pilin"/>
</dbReference>
<comment type="similarity">
    <text evidence="2">Belongs to the GSP G family.</text>
</comment>
<keyword evidence="8 10" id="KW-1133">Transmembrane helix</keyword>
<dbReference type="NCBIfam" id="TIGR01710">
    <property type="entry name" value="typeII_sec_gspG"/>
    <property type="match status" value="1"/>
</dbReference>
<sequence length="143" mass="15604">MKVVSRTSHLHRAFTLLELLVVLVIIGLLAGIVGPRLFGNVSKSEITTAKAQIDVLGKALDQYRLDVGRYPSSQEGLAALMRAAPGESRWHGPYLRKEVPLDPWGTPYQYKFPGARQADDFELYSFGPDKAPGGSGDNADIAH</sequence>
<evidence type="ECO:0000256" key="3">
    <source>
        <dbReference type="ARBA" id="ARBA00020042"/>
    </source>
</evidence>
<dbReference type="InterPro" id="IPR045584">
    <property type="entry name" value="Pilin-like"/>
</dbReference>
<dbReference type="PRINTS" id="PR00813">
    <property type="entry name" value="BCTERIALGSPG"/>
</dbReference>
<proteinExistence type="inferred from homology"/>
<evidence type="ECO:0000256" key="10">
    <source>
        <dbReference type="SAM" id="Phobius"/>
    </source>
</evidence>
<dbReference type="Gene3D" id="3.30.700.10">
    <property type="entry name" value="Glycoprotein, Type 4 Pilin"/>
    <property type="match status" value="1"/>
</dbReference>
<accession>A0ABU1NJ33</accession>
<dbReference type="RefSeq" id="WP_309905288.1">
    <property type="nucleotide sequence ID" value="NZ_JAVDRF010000010.1"/>
</dbReference>
<keyword evidence="7 10" id="KW-0812">Transmembrane</keyword>
<keyword evidence="13" id="KW-1185">Reference proteome</keyword>
<evidence type="ECO:0000256" key="9">
    <source>
        <dbReference type="ARBA" id="ARBA00023136"/>
    </source>
</evidence>
<evidence type="ECO:0000256" key="4">
    <source>
        <dbReference type="ARBA" id="ARBA00022475"/>
    </source>
</evidence>
<evidence type="ECO:0000313" key="13">
    <source>
        <dbReference type="Proteomes" id="UP001184230"/>
    </source>
</evidence>
<feature type="transmembrane region" description="Helical" evidence="10">
    <location>
        <begin position="12"/>
        <end position="34"/>
    </location>
</feature>
<dbReference type="EMBL" id="JAVDRF010000010">
    <property type="protein sequence ID" value="MDR6538473.1"/>
    <property type="molecule type" value="Genomic_DNA"/>
</dbReference>
<keyword evidence="6" id="KW-0997">Cell inner membrane</keyword>
<evidence type="ECO:0000256" key="8">
    <source>
        <dbReference type="ARBA" id="ARBA00022989"/>
    </source>
</evidence>
<evidence type="ECO:0000313" key="12">
    <source>
        <dbReference type="EMBL" id="MDR6538473.1"/>
    </source>
</evidence>
<dbReference type="SUPFAM" id="SSF54523">
    <property type="entry name" value="Pili subunits"/>
    <property type="match status" value="1"/>
</dbReference>
<evidence type="ECO:0000256" key="7">
    <source>
        <dbReference type="ARBA" id="ARBA00022692"/>
    </source>
</evidence>
<dbReference type="Proteomes" id="UP001184230">
    <property type="component" value="Unassembled WGS sequence"/>
</dbReference>
<gene>
    <name evidence="12" type="ORF">J2739_004262</name>
</gene>
<evidence type="ECO:0000256" key="6">
    <source>
        <dbReference type="ARBA" id="ARBA00022519"/>
    </source>
</evidence>
<dbReference type="InterPro" id="IPR012902">
    <property type="entry name" value="N_methyl_site"/>
</dbReference>
<dbReference type="PANTHER" id="PTHR30093:SF45">
    <property type="entry name" value="TYPE II SECRETION SYSTEM CORE PROTEIN G"/>
    <property type="match status" value="1"/>
</dbReference>
<dbReference type="InterPro" id="IPR013545">
    <property type="entry name" value="T2SS_protein-GspG_C"/>
</dbReference>
<evidence type="ECO:0000256" key="5">
    <source>
        <dbReference type="ARBA" id="ARBA00022481"/>
    </source>
</evidence>
<reference evidence="12 13" key="1">
    <citation type="submission" date="2023-07" db="EMBL/GenBank/DDBJ databases">
        <title>Sorghum-associated microbial communities from plants grown in Nebraska, USA.</title>
        <authorList>
            <person name="Schachtman D."/>
        </authorList>
    </citation>
    <scope>NUCLEOTIDE SEQUENCE [LARGE SCALE GENOMIC DNA]</scope>
    <source>
        <strain evidence="12 13">DS1781</strain>
    </source>
</reference>
<protein>
    <recommendedName>
        <fullName evidence="3">Type II secretion system core protein G</fullName>
    </recommendedName>
</protein>
<evidence type="ECO:0000259" key="11">
    <source>
        <dbReference type="Pfam" id="PF08334"/>
    </source>
</evidence>
<dbReference type="InterPro" id="IPR010054">
    <property type="entry name" value="Type2_sec_GspG"/>
</dbReference>
<comment type="subcellular location">
    <subcellularLocation>
        <location evidence="1">Cell inner membrane</location>
        <topology evidence="1">Single-pass membrane protein</topology>
    </subcellularLocation>
</comment>
<comment type="caution">
    <text evidence="12">The sequence shown here is derived from an EMBL/GenBank/DDBJ whole genome shotgun (WGS) entry which is preliminary data.</text>
</comment>
<organism evidence="12 13">
    <name type="scientific">Variovorax soli</name>
    <dbReference type="NCBI Taxonomy" id="376815"/>
    <lineage>
        <taxon>Bacteria</taxon>
        <taxon>Pseudomonadati</taxon>
        <taxon>Pseudomonadota</taxon>
        <taxon>Betaproteobacteria</taxon>
        <taxon>Burkholderiales</taxon>
        <taxon>Comamonadaceae</taxon>
        <taxon>Variovorax</taxon>
    </lineage>
</organism>
<dbReference type="Pfam" id="PF07963">
    <property type="entry name" value="N_methyl"/>
    <property type="match status" value="1"/>
</dbReference>
<dbReference type="Pfam" id="PF08334">
    <property type="entry name" value="T2SSG"/>
    <property type="match status" value="1"/>
</dbReference>
<dbReference type="PANTHER" id="PTHR30093">
    <property type="entry name" value="GENERAL SECRETION PATHWAY PROTEIN G"/>
    <property type="match status" value="1"/>
</dbReference>
<evidence type="ECO:0000256" key="1">
    <source>
        <dbReference type="ARBA" id="ARBA00004377"/>
    </source>
</evidence>
<keyword evidence="5" id="KW-0488">Methylation</keyword>
<name>A0ABU1NJ33_9BURK</name>
<feature type="domain" description="Type II secretion system protein GspG C-terminal" evidence="11">
    <location>
        <begin position="36"/>
        <end position="142"/>
    </location>
</feature>